<dbReference type="InterPro" id="IPR050469">
    <property type="entry name" value="Diguanylate_Cyclase"/>
</dbReference>
<comment type="caution">
    <text evidence="4">The sequence shown here is derived from an EMBL/GenBank/DDBJ whole genome shotgun (WGS) entry which is preliminary data.</text>
</comment>
<dbReference type="Proteomes" id="UP001197214">
    <property type="component" value="Unassembled WGS sequence"/>
</dbReference>
<evidence type="ECO:0000259" key="3">
    <source>
        <dbReference type="PROSITE" id="PS50887"/>
    </source>
</evidence>
<keyword evidence="2" id="KW-0175">Coiled coil</keyword>
<dbReference type="SMART" id="SM00267">
    <property type="entry name" value="GGDEF"/>
    <property type="match status" value="1"/>
</dbReference>
<reference evidence="4 5" key="1">
    <citation type="submission" date="2021-07" db="EMBL/GenBank/DDBJ databases">
        <title>Stakelama flava sp. nov., a novel endophytic bacterium isolated from branch of Kandelia candel.</title>
        <authorList>
            <person name="Tuo L."/>
        </authorList>
    </citation>
    <scope>NUCLEOTIDE SEQUENCE [LARGE SCALE GENOMIC DNA]</scope>
    <source>
        <strain evidence="4 5">CBK3Z-3</strain>
    </source>
</reference>
<feature type="domain" description="GGDEF" evidence="3">
    <location>
        <begin position="206"/>
        <end position="340"/>
    </location>
</feature>
<dbReference type="PANTHER" id="PTHR45138">
    <property type="entry name" value="REGULATORY COMPONENTS OF SENSORY TRANSDUCTION SYSTEM"/>
    <property type="match status" value="1"/>
</dbReference>
<dbReference type="InterPro" id="IPR000160">
    <property type="entry name" value="GGDEF_dom"/>
</dbReference>
<dbReference type="PROSITE" id="PS50887">
    <property type="entry name" value="GGDEF"/>
    <property type="match status" value="1"/>
</dbReference>
<feature type="coiled-coil region" evidence="2">
    <location>
        <begin position="145"/>
        <end position="179"/>
    </location>
</feature>
<evidence type="ECO:0000256" key="2">
    <source>
        <dbReference type="SAM" id="Coils"/>
    </source>
</evidence>
<dbReference type="PANTHER" id="PTHR45138:SF24">
    <property type="entry name" value="DIGUANYLATE CYCLASE DGCC-RELATED"/>
    <property type="match status" value="1"/>
</dbReference>
<gene>
    <name evidence="4" type="ORF">KY084_03780</name>
</gene>
<dbReference type="Pfam" id="PF00990">
    <property type="entry name" value="GGDEF"/>
    <property type="match status" value="1"/>
</dbReference>
<dbReference type="CDD" id="cd01949">
    <property type="entry name" value="GGDEF"/>
    <property type="match status" value="1"/>
</dbReference>
<evidence type="ECO:0000313" key="5">
    <source>
        <dbReference type="Proteomes" id="UP001197214"/>
    </source>
</evidence>
<organism evidence="4 5">
    <name type="scientific">Stakelama flava</name>
    <dbReference type="NCBI Taxonomy" id="2860338"/>
    <lineage>
        <taxon>Bacteria</taxon>
        <taxon>Pseudomonadati</taxon>
        <taxon>Pseudomonadota</taxon>
        <taxon>Alphaproteobacteria</taxon>
        <taxon>Sphingomonadales</taxon>
        <taxon>Sphingomonadaceae</taxon>
        <taxon>Stakelama</taxon>
    </lineage>
</organism>
<proteinExistence type="predicted"/>
<keyword evidence="5" id="KW-1185">Reference proteome</keyword>
<sequence length="342" mass="37419">MFAAASDNPAGSRVDDRLFRRIGDFLLHHLMEPSPTNYALAFHILVNPEGPLARAVDALTKGGGRLNPRDVESLGANIDAEVNRQAPQGLIAQTRGQVEGFEHMMQAIRVETAGFGRDLKASAAALRDTQSDTAPIELEAIVRITAGMLERVQQAETQLEKATREASELRSKLEEARNDARHDPLTRLPNRRAMEDAYDARIAAGEAPWVAICDIDYFKAVNDRFGHAVGDRVLKAIAMTLTEQCPGHLVARYGGEEFAVMFTGPDAGDAFAILNSARNAVAAKRYRLRENDQPLGIISFSAGLARAAPGEDWAGIYQRADRLLYRAKSDGRNRVVSEINAM</sequence>
<name>A0ABS6XIM6_9SPHN</name>
<evidence type="ECO:0000256" key="1">
    <source>
        <dbReference type="ARBA" id="ARBA00012528"/>
    </source>
</evidence>
<accession>A0ABS6XIM6</accession>
<evidence type="ECO:0000313" key="4">
    <source>
        <dbReference type="EMBL" id="MBW4329991.1"/>
    </source>
</evidence>
<dbReference type="EC" id="2.7.7.65" evidence="1"/>
<protein>
    <recommendedName>
        <fullName evidence="1">diguanylate cyclase</fullName>
        <ecNumber evidence="1">2.7.7.65</ecNumber>
    </recommendedName>
</protein>
<dbReference type="RefSeq" id="WP_219237118.1">
    <property type="nucleotide sequence ID" value="NZ_JAHWZX010000003.1"/>
</dbReference>
<dbReference type="EMBL" id="JAHWZX010000003">
    <property type="protein sequence ID" value="MBW4329991.1"/>
    <property type="molecule type" value="Genomic_DNA"/>
</dbReference>
<dbReference type="NCBIfam" id="TIGR00254">
    <property type="entry name" value="GGDEF"/>
    <property type="match status" value="1"/>
</dbReference>